<keyword evidence="1" id="KW-1133">Transmembrane helix</keyword>
<protein>
    <recommendedName>
        <fullName evidence="1">Probable queuosine precursor transporter</fullName>
        <shortName evidence="1">Q precursor transporter</shortName>
    </recommendedName>
</protein>
<feature type="transmembrane region" description="Helical" evidence="1">
    <location>
        <begin position="100"/>
        <end position="123"/>
    </location>
</feature>
<comment type="similarity">
    <text evidence="1">Belongs to the vitamin uptake transporter (VUT/ECF) (TC 2.A.88) family. Q precursor transporter subfamily.</text>
</comment>
<dbReference type="InterPro" id="IPR003744">
    <property type="entry name" value="YhhQ"/>
</dbReference>
<name>A0A1T4XQ02_9BACL</name>
<keyword evidence="1" id="KW-1003">Cell membrane</keyword>
<dbReference type="AlphaFoldDB" id="A0A1T4XQ02"/>
<feature type="transmembrane region" description="Helical" evidence="1">
    <location>
        <begin position="176"/>
        <end position="197"/>
    </location>
</feature>
<keyword evidence="1" id="KW-0472">Membrane</keyword>
<comment type="function">
    <text evidence="1">Involved in the import of queuosine (Q) precursors, required for Q precursor salvage.</text>
</comment>
<dbReference type="GO" id="GO:0005886">
    <property type="term" value="C:plasma membrane"/>
    <property type="evidence" value="ECO:0007669"/>
    <property type="project" value="UniProtKB-SubCell"/>
</dbReference>
<sequence length="221" mass="24608">MRYYLSGTFVGLLILSNILAVKLVSFGSWIVLPAAAIVYVCTYPILDVLTETYGKEAARQTVLTGLFAQLLSSMFIWLAINLPAAPVYQDQEAFQTIFSAGFRVTLASLTAYIVSQNLDVTIFHKLKEKHGEKKLWIRNNASTMASQLVDTVIFITIAFYGIMPISALLVLIGTQYIFKFVVALVDTPIVYLLVAICRRIEARKEKNSRLLTNSDAVISNQ</sequence>
<evidence type="ECO:0000313" key="3">
    <source>
        <dbReference type="Proteomes" id="UP000190042"/>
    </source>
</evidence>
<accession>A0A1T4XQ02</accession>
<feature type="transmembrane region" description="Helical" evidence="1">
    <location>
        <begin position="61"/>
        <end position="80"/>
    </location>
</feature>
<dbReference type="Proteomes" id="UP000190042">
    <property type="component" value="Unassembled WGS sequence"/>
</dbReference>
<keyword evidence="1" id="KW-0812">Transmembrane</keyword>
<dbReference type="EMBL" id="FUYJ01000001">
    <property type="protein sequence ID" value="SKA91443.1"/>
    <property type="molecule type" value="Genomic_DNA"/>
</dbReference>
<dbReference type="HAMAP" id="MF_02088">
    <property type="entry name" value="Q_prec_transport"/>
    <property type="match status" value="1"/>
</dbReference>
<dbReference type="NCBIfam" id="TIGR00697">
    <property type="entry name" value="queuosine precursor transporter"/>
    <property type="match status" value="1"/>
</dbReference>
<keyword evidence="3" id="KW-1185">Reference proteome</keyword>
<dbReference type="RefSeq" id="WP_009497602.1">
    <property type="nucleotide sequence ID" value="NZ_FUYJ01000001.1"/>
</dbReference>
<dbReference type="GO" id="GO:0022857">
    <property type="term" value="F:transmembrane transporter activity"/>
    <property type="evidence" value="ECO:0007669"/>
    <property type="project" value="UniProtKB-UniRule"/>
</dbReference>
<dbReference type="Pfam" id="PF02592">
    <property type="entry name" value="Vut_1"/>
    <property type="match status" value="1"/>
</dbReference>
<organism evidence="2 3">
    <name type="scientific">Sporosarcina newyorkensis</name>
    <dbReference type="NCBI Taxonomy" id="759851"/>
    <lineage>
        <taxon>Bacteria</taxon>
        <taxon>Bacillati</taxon>
        <taxon>Bacillota</taxon>
        <taxon>Bacilli</taxon>
        <taxon>Bacillales</taxon>
        <taxon>Caryophanaceae</taxon>
        <taxon>Sporosarcina</taxon>
    </lineage>
</organism>
<reference evidence="3" key="1">
    <citation type="submission" date="2017-02" db="EMBL/GenBank/DDBJ databases">
        <authorList>
            <person name="Varghese N."/>
            <person name="Submissions S."/>
        </authorList>
    </citation>
    <scope>NUCLEOTIDE SEQUENCE [LARGE SCALE GENOMIC DNA]</scope>
    <source>
        <strain evidence="3">DSM 23966</strain>
    </source>
</reference>
<keyword evidence="1" id="KW-0813">Transport</keyword>
<proteinExistence type="inferred from homology"/>
<evidence type="ECO:0000256" key="1">
    <source>
        <dbReference type="HAMAP-Rule" id="MF_02088"/>
    </source>
</evidence>
<comment type="subcellular location">
    <subcellularLocation>
        <location evidence="1">Cell membrane</location>
        <topology evidence="1">Multi-pass membrane protein</topology>
    </subcellularLocation>
</comment>
<feature type="transmembrane region" description="Helical" evidence="1">
    <location>
        <begin position="30"/>
        <end position="49"/>
    </location>
</feature>
<gene>
    <name evidence="2" type="ORF">SAMN04244570_1141</name>
</gene>
<feature type="transmembrane region" description="Helical" evidence="1">
    <location>
        <begin position="144"/>
        <end position="170"/>
    </location>
</feature>
<dbReference type="PANTHER" id="PTHR34300:SF2">
    <property type="entry name" value="QUEUOSINE PRECURSOR TRANSPORTER-RELATED"/>
    <property type="match status" value="1"/>
</dbReference>
<evidence type="ECO:0000313" key="2">
    <source>
        <dbReference type="EMBL" id="SKA91443.1"/>
    </source>
</evidence>
<dbReference type="PANTHER" id="PTHR34300">
    <property type="entry name" value="QUEUOSINE PRECURSOR TRANSPORTER-RELATED"/>
    <property type="match status" value="1"/>
</dbReference>